<reference evidence="1 2" key="1">
    <citation type="journal article" date="2012" name="BMC Genomics">
        <title>Tools to kill: Genome of one of the most destructive plant pathogenic fungi Macrophomina phaseolina.</title>
        <authorList>
            <person name="Islam M.S."/>
            <person name="Haque M.S."/>
            <person name="Islam M.M."/>
            <person name="Emdad E.M."/>
            <person name="Halim A."/>
            <person name="Hossen Q.M.M."/>
            <person name="Hossain M.Z."/>
            <person name="Ahmed B."/>
            <person name="Rahim S."/>
            <person name="Rahman M.S."/>
            <person name="Alam M.M."/>
            <person name="Hou S."/>
            <person name="Wan X."/>
            <person name="Saito J.A."/>
            <person name="Alam M."/>
        </authorList>
    </citation>
    <scope>NUCLEOTIDE SEQUENCE [LARGE SCALE GENOMIC DNA]</scope>
    <source>
        <strain evidence="1 2">MS6</strain>
    </source>
</reference>
<organism evidence="1 2">
    <name type="scientific">Macrophomina phaseolina (strain MS6)</name>
    <name type="common">Charcoal rot fungus</name>
    <dbReference type="NCBI Taxonomy" id="1126212"/>
    <lineage>
        <taxon>Eukaryota</taxon>
        <taxon>Fungi</taxon>
        <taxon>Dikarya</taxon>
        <taxon>Ascomycota</taxon>
        <taxon>Pezizomycotina</taxon>
        <taxon>Dothideomycetes</taxon>
        <taxon>Dothideomycetes incertae sedis</taxon>
        <taxon>Botryosphaeriales</taxon>
        <taxon>Botryosphaeriaceae</taxon>
        <taxon>Macrophomina</taxon>
    </lineage>
</organism>
<dbReference type="Proteomes" id="UP000007129">
    <property type="component" value="Unassembled WGS sequence"/>
</dbReference>
<evidence type="ECO:0000313" key="1">
    <source>
        <dbReference type="EMBL" id="EKG09578.1"/>
    </source>
</evidence>
<proteinExistence type="predicted"/>
<dbReference type="VEuPathDB" id="FungiDB:MPH_13365"/>
<comment type="caution">
    <text evidence="1">The sequence shown here is derived from an EMBL/GenBank/DDBJ whole genome shotgun (WGS) entry which is preliminary data.</text>
</comment>
<dbReference type="OrthoDB" id="3946340at2759"/>
<accession>K2R606</accession>
<evidence type="ECO:0000313" key="2">
    <source>
        <dbReference type="Proteomes" id="UP000007129"/>
    </source>
</evidence>
<name>K2R606_MACPH</name>
<gene>
    <name evidence="1" type="ORF">MPH_13365</name>
</gene>
<sequence>MPDNFLNEADLCDFSSAVVEEHRLAFQKIPIEALVSFALNSSSTGIIPFLESHNDPATLVEESKTDIVKMWARDRASREDHRFELLKQALQIGQEGKPDVSNPTENFLYTKTLSSIRENVKVGSKDAYIARIYHNVTLHGWSTVFTCVICGDLDLKATKPGLEGFKKVCELASLMMQEEKDGKEGRMKIFF</sequence>
<protein>
    <submittedName>
        <fullName evidence="1">Uncharacterized protein</fullName>
    </submittedName>
</protein>
<dbReference type="AlphaFoldDB" id="K2R606"/>
<dbReference type="HOGENOM" id="CLU_1421673_0_0_1"/>
<dbReference type="InParanoid" id="K2R606"/>
<dbReference type="EMBL" id="AHHD01000610">
    <property type="protein sequence ID" value="EKG09578.1"/>
    <property type="molecule type" value="Genomic_DNA"/>
</dbReference>